<evidence type="ECO:0000256" key="6">
    <source>
        <dbReference type="SAM" id="MobiDB-lite"/>
    </source>
</evidence>
<dbReference type="PROSITE" id="PS00137">
    <property type="entry name" value="SUBTILASE_HIS"/>
    <property type="match status" value="1"/>
</dbReference>
<evidence type="ECO:0000256" key="2">
    <source>
        <dbReference type="ARBA" id="ARBA00022670"/>
    </source>
</evidence>
<evidence type="ECO:0008006" key="11">
    <source>
        <dbReference type="Google" id="ProtNLM"/>
    </source>
</evidence>
<dbReference type="Pfam" id="PF24476">
    <property type="entry name" value="DUF7580"/>
    <property type="match status" value="1"/>
</dbReference>
<evidence type="ECO:0000256" key="1">
    <source>
        <dbReference type="ARBA" id="ARBA00011073"/>
    </source>
</evidence>
<dbReference type="Gene3D" id="3.40.50.200">
    <property type="entry name" value="Peptidase S8/S53 domain"/>
    <property type="match status" value="1"/>
</dbReference>
<comment type="caution">
    <text evidence="9">The sequence shown here is derived from an EMBL/GenBank/DDBJ whole genome shotgun (WGS) entry which is preliminary data.</text>
</comment>
<feature type="domain" description="Peptidase S8/S53" evidence="7">
    <location>
        <begin position="245"/>
        <end position="360"/>
    </location>
</feature>
<dbReference type="InterPro" id="IPR056002">
    <property type="entry name" value="DUF7580"/>
</dbReference>
<dbReference type="Proteomes" id="UP001152049">
    <property type="component" value="Unassembled WGS sequence"/>
</dbReference>
<dbReference type="InterPro" id="IPR022398">
    <property type="entry name" value="Peptidase_S8_His-AS"/>
</dbReference>
<dbReference type="InterPro" id="IPR023827">
    <property type="entry name" value="Peptidase_S8_Asp-AS"/>
</dbReference>
<evidence type="ECO:0000256" key="4">
    <source>
        <dbReference type="ARBA" id="ARBA00022825"/>
    </source>
</evidence>
<dbReference type="InterPro" id="IPR036852">
    <property type="entry name" value="Peptidase_S8/S53_dom_sf"/>
</dbReference>
<comment type="similarity">
    <text evidence="1 5">Belongs to the peptidase S8 family.</text>
</comment>
<keyword evidence="4" id="KW-0720">Serine protease</keyword>
<dbReference type="InterPro" id="IPR050131">
    <property type="entry name" value="Peptidase_S8_subtilisin-like"/>
</dbReference>
<dbReference type="SUPFAM" id="SSF52743">
    <property type="entry name" value="Subtilisin-like"/>
    <property type="match status" value="1"/>
</dbReference>
<dbReference type="PANTHER" id="PTHR43806">
    <property type="entry name" value="PEPTIDASE S8"/>
    <property type="match status" value="1"/>
</dbReference>
<evidence type="ECO:0000313" key="9">
    <source>
        <dbReference type="EMBL" id="KAJ4252930.1"/>
    </source>
</evidence>
<evidence type="ECO:0000256" key="5">
    <source>
        <dbReference type="PROSITE-ProRule" id="PRU01240"/>
    </source>
</evidence>
<evidence type="ECO:0000259" key="8">
    <source>
        <dbReference type="Pfam" id="PF24476"/>
    </source>
</evidence>
<keyword evidence="10" id="KW-1185">Reference proteome</keyword>
<dbReference type="CDD" id="cd00306">
    <property type="entry name" value="Peptidases_S8_S53"/>
    <property type="match status" value="1"/>
</dbReference>
<feature type="compositionally biased region" description="Polar residues" evidence="6">
    <location>
        <begin position="159"/>
        <end position="176"/>
    </location>
</feature>
<dbReference type="GO" id="GO:0006508">
    <property type="term" value="P:proteolysis"/>
    <property type="evidence" value="ECO:0007669"/>
    <property type="project" value="UniProtKB-KW"/>
</dbReference>
<gene>
    <name evidence="9" type="ORF">NW762_010836</name>
</gene>
<dbReference type="PANTHER" id="PTHR43806:SF11">
    <property type="entry name" value="CEREVISIN-RELATED"/>
    <property type="match status" value="1"/>
</dbReference>
<dbReference type="EMBL" id="JAOQAZ010000025">
    <property type="protein sequence ID" value="KAJ4252930.1"/>
    <property type="molecule type" value="Genomic_DNA"/>
</dbReference>
<dbReference type="OrthoDB" id="206201at2759"/>
<organism evidence="9 10">
    <name type="scientific">Fusarium torreyae</name>
    <dbReference type="NCBI Taxonomy" id="1237075"/>
    <lineage>
        <taxon>Eukaryota</taxon>
        <taxon>Fungi</taxon>
        <taxon>Dikarya</taxon>
        <taxon>Ascomycota</taxon>
        <taxon>Pezizomycotina</taxon>
        <taxon>Sordariomycetes</taxon>
        <taxon>Hypocreomycetidae</taxon>
        <taxon>Hypocreales</taxon>
        <taxon>Nectriaceae</taxon>
        <taxon>Fusarium</taxon>
    </lineage>
</organism>
<feature type="region of interest" description="Disordered" evidence="6">
    <location>
        <begin position="153"/>
        <end position="180"/>
    </location>
</feature>
<dbReference type="GO" id="GO:0004252">
    <property type="term" value="F:serine-type endopeptidase activity"/>
    <property type="evidence" value="ECO:0007669"/>
    <property type="project" value="InterPro"/>
</dbReference>
<dbReference type="PROSITE" id="PS00136">
    <property type="entry name" value="SUBTILASE_ASP"/>
    <property type="match status" value="1"/>
</dbReference>
<evidence type="ECO:0000256" key="3">
    <source>
        <dbReference type="ARBA" id="ARBA00022801"/>
    </source>
</evidence>
<keyword evidence="2" id="KW-0645">Protease</keyword>
<feature type="domain" description="DUF7580" evidence="8">
    <location>
        <begin position="17"/>
        <end position="128"/>
    </location>
</feature>
<dbReference type="Pfam" id="PF00082">
    <property type="entry name" value="Peptidase_S8"/>
    <property type="match status" value="1"/>
</dbReference>
<evidence type="ECO:0000313" key="10">
    <source>
        <dbReference type="Proteomes" id="UP001152049"/>
    </source>
</evidence>
<dbReference type="InterPro" id="IPR015500">
    <property type="entry name" value="Peptidase_S8_subtilisin-rel"/>
</dbReference>
<protein>
    <recommendedName>
        <fullName evidence="11">Peptidase S8/S53 domain-containing protein</fullName>
    </recommendedName>
</protein>
<dbReference type="PRINTS" id="PR00723">
    <property type="entry name" value="SUBTILISIN"/>
</dbReference>
<dbReference type="AlphaFoldDB" id="A0A9W8RU02"/>
<comment type="caution">
    <text evidence="5">Lacks conserved residue(s) required for the propagation of feature annotation.</text>
</comment>
<evidence type="ECO:0000259" key="7">
    <source>
        <dbReference type="Pfam" id="PF00082"/>
    </source>
</evidence>
<proteinExistence type="inferred from homology"/>
<dbReference type="InterPro" id="IPR000209">
    <property type="entry name" value="Peptidase_S8/S53_dom"/>
</dbReference>
<accession>A0A9W8RU02</accession>
<dbReference type="PROSITE" id="PS51892">
    <property type="entry name" value="SUBTILASE"/>
    <property type="match status" value="1"/>
</dbReference>
<keyword evidence="3" id="KW-0378">Hydrolase</keyword>
<reference evidence="9" key="1">
    <citation type="submission" date="2022-09" db="EMBL/GenBank/DDBJ databases">
        <title>Fusarium specimens isolated from Avocado Roots.</title>
        <authorList>
            <person name="Stajich J."/>
            <person name="Roper C."/>
            <person name="Heimlech-Rivalta G."/>
        </authorList>
    </citation>
    <scope>NUCLEOTIDE SEQUENCE</scope>
    <source>
        <strain evidence="9">CF00136</strain>
    </source>
</reference>
<name>A0A9W8RU02_9HYPO</name>
<sequence>MDSNNKLDDEEDDQIDPDDELFYHPYPCLVNLALILIELHQARPVQSIAEENNLIMSEDMTNEERFLMAVKNFASRQQDFEDQTRMAIDACLDPGIGGDIDDDQPDEDTLRTTVYQGIVRRLEDELEQGHSHIPIEGLDTLAQTLDFARFGRPIKPEKPQSSMQTPAGRGSISSASKRIRDDGGGGALCRLDYTSPAGSFSAVSDHSRLSFFDDQKGSEDITTTKYQGVIGVYDRYASDIAEESRVKIVILDTGIDQDHLDFDSCEVRIKASVSYVGNKRKDVHDTSGHGTHVTSLLCGYAPDADIYIVKIAEYDPVSSSIIAKAINDSVKDWQPHIITMSFGWPARDNGYESLEKAIKNAQFNDV</sequence>